<keyword evidence="1" id="KW-0812">Transmembrane</keyword>
<dbReference type="AlphaFoldDB" id="A0A540WH46"/>
<keyword evidence="3" id="KW-1185">Reference proteome</keyword>
<accession>A0A540WH46</accession>
<evidence type="ECO:0000256" key="1">
    <source>
        <dbReference type="SAM" id="Phobius"/>
    </source>
</evidence>
<sequence>MNFPIIVGFFCWLVPSYWIARYFMEPGYPHIIYWAPLIINGFVSIYLILKSLPSTPGVRAYLPFVIGPPVVLFPALIIFQDYFRENQELLRLIGQLIAMPLTLPPTSFAIQFFAVSIYRLPLIIKRR</sequence>
<organism evidence="2 3">
    <name type="scientific">Myxococcus llanfairpwllgwyngyllgogerychwyrndrobwllllantysiliogogogochensis</name>
    <dbReference type="NCBI Taxonomy" id="2590453"/>
    <lineage>
        <taxon>Bacteria</taxon>
        <taxon>Pseudomonadati</taxon>
        <taxon>Myxococcota</taxon>
        <taxon>Myxococcia</taxon>
        <taxon>Myxococcales</taxon>
        <taxon>Cystobacterineae</taxon>
        <taxon>Myxococcaceae</taxon>
        <taxon>Myxococcus</taxon>
    </lineage>
</organism>
<name>A0A540WH46_9BACT</name>
<feature type="transmembrane region" description="Helical" evidence="1">
    <location>
        <begin position="30"/>
        <end position="49"/>
    </location>
</feature>
<comment type="caution">
    <text evidence="2">The sequence shown here is derived from an EMBL/GenBank/DDBJ whole genome shotgun (WGS) entry which is preliminary data.</text>
</comment>
<keyword evidence="1" id="KW-1133">Transmembrane helix</keyword>
<feature type="transmembrane region" description="Helical" evidence="1">
    <location>
        <begin position="61"/>
        <end position="80"/>
    </location>
</feature>
<gene>
    <name evidence="2" type="ORF">FJV41_50560</name>
</gene>
<feature type="transmembrane region" description="Helical" evidence="1">
    <location>
        <begin position="5"/>
        <end position="24"/>
    </location>
</feature>
<keyword evidence="1" id="KW-0472">Membrane</keyword>
<evidence type="ECO:0000313" key="3">
    <source>
        <dbReference type="Proteomes" id="UP000315369"/>
    </source>
</evidence>
<dbReference type="EMBL" id="VIFM01000788">
    <property type="protein sequence ID" value="TQF08322.1"/>
    <property type="molecule type" value="Genomic_DNA"/>
</dbReference>
<protein>
    <submittedName>
        <fullName evidence="2">Uncharacterized protein</fullName>
    </submittedName>
</protein>
<dbReference type="Proteomes" id="UP000315369">
    <property type="component" value="Unassembled WGS sequence"/>
</dbReference>
<proteinExistence type="predicted"/>
<evidence type="ECO:0000313" key="2">
    <source>
        <dbReference type="EMBL" id="TQF08322.1"/>
    </source>
</evidence>
<reference evidence="2 3" key="1">
    <citation type="submission" date="2019-06" db="EMBL/GenBank/DDBJ databases">
        <authorList>
            <person name="Livingstone P."/>
            <person name="Whitworth D."/>
        </authorList>
    </citation>
    <scope>NUCLEOTIDE SEQUENCE [LARGE SCALE GENOMIC DNA]</scope>
    <source>
        <strain evidence="2 3">AM401</strain>
    </source>
</reference>
<feature type="transmembrane region" description="Helical" evidence="1">
    <location>
        <begin position="92"/>
        <end position="118"/>
    </location>
</feature>